<dbReference type="PANTHER" id="PTHR12110">
    <property type="entry name" value="HYDROXYPYRUVATE ISOMERASE"/>
    <property type="match status" value="1"/>
</dbReference>
<evidence type="ECO:0000313" key="2">
    <source>
        <dbReference type="EMBL" id="MDN0075154.1"/>
    </source>
</evidence>
<keyword evidence="3" id="KW-1185">Reference proteome</keyword>
<dbReference type="InterPro" id="IPR036237">
    <property type="entry name" value="Xyl_isomerase-like_sf"/>
</dbReference>
<name>A0ABT7XMX3_9NEIS</name>
<dbReference type="Gene3D" id="3.20.20.150">
    <property type="entry name" value="Divalent-metal-dependent TIM barrel enzymes"/>
    <property type="match status" value="1"/>
</dbReference>
<dbReference type="EMBL" id="JAUEDK010000014">
    <property type="protein sequence ID" value="MDN0075154.1"/>
    <property type="molecule type" value="Genomic_DNA"/>
</dbReference>
<dbReference type="GO" id="GO:0016853">
    <property type="term" value="F:isomerase activity"/>
    <property type="evidence" value="ECO:0007669"/>
    <property type="project" value="UniProtKB-KW"/>
</dbReference>
<dbReference type="Proteomes" id="UP001168540">
    <property type="component" value="Unassembled WGS sequence"/>
</dbReference>
<reference evidence="2" key="1">
    <citation type="submission" date="2023-06" db="EMBL/GenBank/DDBJ databases">
        <authorList>
            <person name="Zhang S."/>
        </authorList>
    </citation>
    <scope>NUCLEOTIDE SEQUENCE</scope>
    <source>
        <strain evidence="2">SG2303</strain>
    </source>
</reference>
<gene>
    <name evidence="2" type="ORF">QU481_09665</name>
</gene>
<feature type="domain" description="Xylose isomerase-like TIM barrel" evidence="1">
    <location>
        <begin position="23"/>
        <end position="269"/>
    </location>
</feature>
<dbReference type="Pfam" id="PF01261">
    <property type="entry name" value="AP_endonuc_2"/>
    <property type="match status" value="1"/>
</dbReference>
<protein>
    <submittedName>
        <fullName evidence="2">Sugar phosphate isomerase/epimerase</fullName>
    </submittedName>
</protein>
<dbReference type="InterPro" id="IPR013022">
    <property type="entry name" value="Xyl_isomerase-like_TIM-brl"/>
</dbReference>
<dbReference type="SUPFAM" id="SSF51658">
    <property type="entry name" value="Xylose isomerase-like"/>
    <property type="match status" value="1"/>
</dbReference>
<accession>A0ABT7XMX3</accession>
<evidence type="ECO:0000313" key="3">
    <source>
        <dbReference type="Proteomes" id="UP001168540"/>
    </source>
</evidence>
<dbReference type="PANTHER" id="PTHR12110:SF21">
    <property type="entry name" value="XYLOSE ISOMERASE-LIKE TIM BARREL DOMAIN-CONTAINING PROTEIN"/>
    <property type="match status" value="1"/>
</dbReference>
<comment type="caution">
    <text evidence="2">The sequence shown here is derived from an EMBL/GenBank/DDBJ whole genome shotgun (WGS) entry which is preliminary data.</text>
</comment>
<dbReference type="RefSeq" id="WP_289829752.1">
    <property type="nucleotide sequence ID" value="NZ_JAUEDK010000014.1"/>
</dbReference>
<evidence type="ECO:0000259" key="1">
    <source>
        <dbReference type="Pfam" id="PF01261"/>
    </source>
</evidence>
<dbReference type="InterPro" id="IPR050312">
    <property type="entry name" value="IolE/XylAMocC-like"/>
</dbReference>
<sequence length="284" mass="30852">MDRTRFAIDTASLAGSLSEKLGAAADAGFTRVALRAKDLVGEQSGGLDGAVQCLHDSRLAVCGFEALRDFEGLAGRFLDYKIDIAKSMLRMMQQAGADLLLVSSSTSPQASGEPEVIAQHLRLLATLATPLGIRIGYEPLAWGRHVSDYQAAWRAVKLADRENVGLVLDSFHLFARGLPLDDMYRIPMDKLFLVQLSDAMCDYVPALDEMVEISLHHRFFPGEGEHSVALLEMVGRLEAAGYRGAYAFEVANDDYQQCPPALVARRAAQSVDWLVGKLTGGASH</sequence>
<proteinExistence type="predicted"/>
<organism evidence="2 3">
    <name type="scientific">Crenobacter oryzisoli</name>
    <dbReference type="NCBI Taxonomy" id="3056844"/>
    <lineage>
        <taxon>Bacteria</taxon>
        <taxon>Pseudomonadati</taxon>
        <taxon>Pseudomonadota</taxon>
        <taxon>Betaproteobacteria</taxon>
        <taxon>Neisseriales</taxon>
        <taxon>Neisseriaceae</taxon>
        <taxon>Crenobacter</taxon>
    </lineage>
</organism>
<keyword evidence="2" id="KW-0413">Isomerase</keyword>